<dbReference type="Proteomes" id="UP000276133">
    <property type="component" value="Unassembled WGS sequence"/>
</dbReference>
<reference evidence="1 2" key="1">
    <citation type="journal article" date="2018" name="Sci. Rep.">
        <title>Genomic signatures of local adaptation to the degree of environmental predictability in rotifers.</title>
        <authorList>
            <person name="Franch-Gras L."/>
            <person name="Hahn C."/>
            <person name="Garcia-Roger E.M."/>
            <person name="Carmona M.J."/>
            <person name="Serra M."/>
            <person name="Gomez A."/>
        </authorList>
    </citation>
    <scope>NUCLEOTIDE SEQUENCE [LARGE SCALE GENOMIC DNA]</scope>
    <source>
        <strain evidence="1">HYR1</strain>
    </source>
</reference>
<name>A0A3M7STE2_BRAPC</name>
<sequence length="106" mass="12406">MHIFRNSWVLELKSVAISFRGLLERLRSETEPVSSYSFLVEETHFGDTLDNLAISFCFLSQIFSRTTIYHFCGLDTFFSPIFCQIKDFLRPSEELEKEVFSLSIHI</sequence>
<protein>
    <submittedName>
        <fullName evidence="1">Uncharacterized protein</fullName>
    </submittedName>
</protein>
<keyword evidence="2" id="KW-1185">Reference proteome</keyword>
<accession>A0A3M7STE2</accession>
<dbReference type="AlphaFoldDB" id="A0A3M7STE2"/>
<dbReference type="EMBL" id="REGN01000809">
    <property type="protein sequence ID" value="RNA38887.1"/>
    <property type="molecule type" value="Genomic_DNA"/>
</dbReference>
<evidence type="ECO:0000313" key="1">
    <source>
        <dbReference type="EMBL" id="RNA38887.1"/>
    </source>
</evidence>
<gene>
    <name evidence="1" type="ORF">BpHYR1_032785</name>
</gene>
<proteinExistence type="predicted"/>
<organism evidence="1 2">
    <name type="scientific">Brachionus plicatilis</name>
    <name type="common">Marine rotifer</name>
    <name type="synonym">Brachionus muelleri</name>
    <dbReference type="NCBI Taxonomy" id="10195"/>
    <lineage>
        <taxon>Eukaryota</taxon>
        <taxon>Metazoa</taxon>
        <taxon>Spiralia</taxon>
        <taxon>Gnathifera</taxon>
        <taxon>Rotifera</taxon>
        <taxon>Eurotatoria</taxon>
        <taxon>Monogononta</taxon>
        <taxon>Pseudotrocha</taxon>
        <taxon>Ploima</taxon>
        <taxon>Brachionidae</taxon>
        <taxon>Brachionus</taxon>
    </lineage>
</organism>
<comment type="caution">
    <text evidence="1">The sequence shown here is derived from an EMBL/GenBank/DDBJ whole genome shotgun (WGS) entry which is preliminary data.</text>
</comment>
<evidence type="ECO:0000313" key="2">
    <source>
        <dbReference type="Proteomes" id="UP000276133"/>
    </source>
</evidence>